<gene>
    <name evidence="3" type="ORF">MAR_030506</name>
</gene>
<reference evidence="3" key="1">
    <citation type="submission" date="2022-11" db="EMBL/GenBank/DDBJ databases">
        <title>Centuries of genome instability and evolution in soft-shell clam transmissible cancer (bioRxiv).</title>
        <authorList>
            <person name="Hart S.F.M."/>
            <person name="Yonemitsu M.A."/>
            <person name="Giersch R.M."/>
            <person name="Beal B.F."/>
            <person name="Arriagada G."/>
            <person name="Davis B.W."/>
            <person name="Ostrander E.A."/>
            <person name="Goff S.P."/>
            <person name="Metzger M.J."/>
        </authorList>
    </citation>
    <scope>NUCLEOTIDE SEQUENCE</scope>
    <source>
        <strain evidence="3">MELC-2E11</strain>
        <tissue evidence="3">Siphon/mantle</tissue>
    </source>
</reference>
<name>A0ABY7F4D7_MYAAR</name>
<dbReference type="CDD" id="cd22343">
    <property type="entry name" value="PDDEXK_lambda_exonuclease-like"/>
    <property type="match status" value="1"/>
</dbReference>
<dbReference type="PANTHER" id="PTHR46609:SF8">
    <property type="entry name" value="YQAJ VIRAL RECOMBINASE DOMAIN-CONTAINING PROTEIN"/>
    <property type="match status" value="1"/>
</dbReference>
<protein>
    <recommendedName>
        <fullName evidence="2">YqaJ viral recombinase domain-containing protein</fullName>
    </recommendedName>
</protein>
<dbReference type="Pfam" id="PF09588">
    <property type="entry name" value="YqaJ"/>
    <property type="match status" value="1"/>
</dbReference>
<feature type="compositionally biased region" description="Polar residues" evidence="1">
    <location>
        <begin position="1"/>
        <end position="12"/>
    </location>
</feature>
<evidence type="ECO:0000313" key="4">
    <source>
        <dbReference type="Proteomes" id="UP001164746"/>
    </source>
</evidence>
<dbReference type="SUPFAM" id="SSF52980">
    <property type="entry name" value="Restriction endonuclease-like"/>
    <property type="match status" value="1"/>
</dbReference>
<proteinExistence type="predicted"/>
<dbReference type="InterPro" id="IPR011335">
    <property type="entry name" value="Restrct_endonuc-II-like"/>
</dbReference>
<organism evidence="3 4">
    <name type="scientific">Mya arenaria</name>
    <name type="common">Soft-shell clam</name>
    <dbReference type="NCBI Taxonomy" id="6604"/>
    <lineage>
        <taxon>Eukaryota</taxon>
        <taxon>Metazoa</taxon>
        <taxon>Spiralia</taxon>
        <taxon>Lophotrochozoa</taxon>
        <taxon>Mollusca</taxon>
        <taxon>Bivalvia</taxon>
        <taxon>Autobranchia</taxon>
        <taxon>Heteroconchia</taxon>
        <taxon>Euheterodonta</taxon>
        <taxon>Imparidentia</taxon>
        <taxon>Neoheterodontei</taxon>
        <taxon>Myida</taxon>
        <taxon>Myoidea</taxon>
        <taxon>Myidae</taxon>
        <taxon>Mya</taxon>
    </lineage>
</organism>
<evidence type="ECO:0000313" key="3">
    <source>
        <dbReference type="EMBL" id="WAR15912.1"/>
    </source>
</evidence>
<feature type="non-terminal residue" evidence="3">
    <location>
        <position position="197"/>
    </location>
</feature>
<dbReference type="Proteomes" id="UP001164746">
    <property type="component" value="Chromosome 10"/>
</dbReference>
<dbReference type="Gene3D" id="3.90.320.10">
    <property type="match status" value="1"/>
</dbReference>
<feature type="domain" description="YqaJ viral recombinase" evidence="2">
    <location>
        <begin position="101"/>
        <end position="197"/>
    </location>
</feature>
<evidence type="ECO:0000256" key="1">
    <source>
        <dbReference type="SAM" id="MobiDB-lite"/>
    </source>
</evidence>
<dbReference type="InterPro" id="IPR019080">
    <property type="entry name" value="YqaJ_viral_recombinase"/>
</dbReference>
<dbReference type="EMBL" id="CP111021">
    <property type="protein sequence ID" value="WAR15912.1"/>
    <property type="molecule type" value="Genomic_DNA"/>
</dbReference>
<dbReference type="PANTHER" id="PTHR46609">
    <property type="entry name" value="EXONUCLEASE, PHAGE-TYPE/RECB, C-TERMINAL DOMAIN-CONTAINING PROTEIN"/>
    <property type="match status" value="1"/>
</dbReference>
<accession>A0ABY7F4D7</accession>
<dbReference type="InterPro" id="IPR051703">
    <property type="entry name" value="NF-kappa-B_Signaling_Reg"/>
</dbReference>
<sequence>MRQLQQNVNGTSRGKEKISPQRSQHLVFKKLKFENDTLQKVSPSTKCNVDNLHNVKPLNSLAFGEKLKTCAPHAAFLLSDSELDDCFLIENSTKGQHKSYHWKNARAGTLTSSSFGTICKKKPETKPDILLRSIMGYNDEFDTAATRWGRSHEPAAKRLYQRRIQITHPGLKLFSSGLVVKPSLPHLGSSPDGIVDC</sequence>
<feature type="region of interest" description="Disordered" evidence="1">
    <location>
        <begin position="1"/>
        <end position="21"/>
    </location>
</feature>
<evidence type="ECO:0000259" key="2">
    <source>
        <dbReference type="Pfam" id="PF09588"/>
    </source>
</evidence>
<dbReference type="InterPro" id="IPR011604">
    <property type="entry name" value="PDDEXK-like_dom_sf"/>
</dbReference>
<keyword evidence="4" id="KW-1185">Reference proteome</keyword>